<name>A0AAV2EU61_9ROSI</name>
<keyword evidence="2" id="KW-0805">Transcription regulation</keyword>
<dbReference type="EMBL" id="OZ034818">
    <property type="protein sequence ID" value="CAL1389471.1"/>
    <property type="molecule type" value="Genomic_DNA"/>
</dbReference>
<keyword evidence="3" id="KW-0238">DNA-binding</keyword>
<evidence type="ECO:0000313" key="9">
    <source>
        <dbReference type="Proteomes" id="UP001497516"/>
    </source>
</evidence>
<dbReference type="SMART" id="SM01019">
    <property type="entry name" value="B3"/>
    <property type="match status" value="1"/>
</dbReference>
<sequence>MKQEDEVDNFPIRPRRTIPLLREKRKTKVTVASLYDNAQIMGAMKRKAKEIEANLKKTHRQCPTLIRLLMPSHLAPRFKLRLPKRFCYRNMPLADKQIRLEGEKGRVFPASYLHRGLVIAGGWKAFAVDHGLAAGDILVFQLVKPLNFKVYIVRVNAVKEVDVIQSEAAGTSIVEFEDSSENNSLMDDDDEDDDDVGFELDPGIESGTDSNMELLKSNANNNFERVKCFEDFKIVANGSVISGKLPELIRFKYYQLCLSQRSFLHRDLLKGLNVGIISGMIADICDIAGAIRAMSKVVPKKDLETWGSKLKGFKELGMNVGFLLARLGKLELLADKANGYERLMKERGGMKQELQNLVKQARRVKEKLELVDKEIVKLGVAGSGSVESDFLELAKAPW</sequence>
<proteinExistence type="predicted"/>
<dbReference type="InterPro" id="IPR003340">
    <property type="entry name" value="B3_DNA-bd"/>
</dbReference>
<dbReference type="AlphaFoldDB" id="A0AAV2EU61"/>
<evidence type="ECO:0000313" key="8">
    <source>
        <dbReference type="EMBL" id="CAL1389471.1"/>
    </source>
</evidence>
<evidence type="ECO:0000256" key="3">
    <source>
        <dbReference type="ARBA" id="ARBA00023125"/>
    </source>
</evidence>
<reference evidence="8 9" key="1">
    <citation type="submission" date="2024-04" db="EMBL/GenBank/DDBJ databases">
        <authorList>
            <person name="Fracassetti M."/>
        </authorList>
    </citation>
    <scope>NUCLEOTIDE SEQUENCE [LARGE SCALE GENOMIC DNA]</scope>
</reference>
<evidence type="ECO:0000256" key="4">
    <source>
        <dbReference type="ARBA" id="ARBA00023163"/>
    </source>
</evidence>
<dbReference type="PROSITE" id="PS50863">
    <property type="entry name" value="B3"/>
    <property type="match status" value="1"/>
</dbReference>
<organism evidence="8 9">
    <name type="scientific">Linum trigynum</name>
    <dbReference type="NCBI Taxonomy" id="586398"/>
    <lineage>
        <taxon>Eukaryota</taxon>
        <taxon>Viridiplantae</taxon>
        <taxon>Streptophyta</taxon>
        <taxon>Embryophyta</taxon>
        <taxon>Tracheophyta</taxon>
        <taxon>Spermatophyta</taxon>
        <taxon>Magnoliopsida</taxon>
        <taxon>eudicotyledons</taxon>
        <taxon>Gunneridae</taxon>
        <taxon>Pentapetalae</taxon>
        <taxon>rosids</taxon>
        <taxon>fabids</taxon>
        <taxon>Malpighiales</taxon>
        <taxon>Linaceae</taxon>
        <taxon>Linum</taxon>
    </lineage>
</organism>
<keyword evidence="9" id="KW-1185">Reference proteome</keyword>
<accession>A0AAV2EU61</accession>
<dbReference type="GO" id="GO:0003677">
    <property type="term" value="F:DNA binding"/>
    <property type="evidence" value="ECO:0007669"/>
    <property type="project" value="UniProtKB-KW"/>
</dbReference>
<keyword evidence="4" id="KW-0804">Transcription</keyword>
<feature type="domain" description="TF-B3" evidence="7">
    <location>
        <begin position="65"/>
        <end position="156"/>
    </location>
</feature>
<feature type="coiled-coil region" evidence="6">
    <location>
        <begin position="340"/>
        <end position="374"/>
    </location>
</feature>
<keyword evidence="5" id="KW-0539">Nucleus</keyword>
<protein>
    <recommendedName>
        <fullName evidence="7">TF-B3 domain-containing protein</fullName>
    </recommendedName>
</protein>
<dbReference type="CDD" id="cd10017">
    <property type="entry name" value="B3_DNA"/>
    <property type="match status" value="1"/>
</dbReference>
<dbReference type="Proteomes" id="UP001497516">
    <property type="component" value="Chromosome 5"/>
</dbReference>
<dbReference type="PANTHER" id="PTHR31391">
    <property type="entry name" value="B3 DOMAIN-CONTAINING PROTEIN OS11G0197600-RELATED"/>
    <property type="match status" value="1"/>
</dbReference>
<dbReference type="SUPFAM" id="SSF101936">
    <property type="entry name" value="DNA-binding pseudobarrel domain"/>
    <property type="match status" value="1"/>
</dbReference>
<dbReference type="Pfam" id="PF02362">
    <property type="entry name" value="B3"/>
    <property type="match status" value="1"/>
</dbReference>
<comment type="subcellular location">
    <subcellularLocation>
        <location evidence="1">Nucleus</location>
    </subcellularLocation>
</comment>
<dbReference type="GO" id="GO:0005634">
    <property type="term" value="C:nucleus"/>
    <property type="evidence" value="ECO:0007669"/>
    <property type="project" value="UniProtKB-SubCell"/>
</dbReference>
<evidence type="ECO:0000259" key="7">
    <source>
        <dbReference type="PROSITE" id="PS50863"/>
    </source>
</evidence>
<evidence type="ECO:0000256" key="2">
    <source>
        <dbReference type="ARBA" id="ARBA00023015"/>
    </source>
</evidence>
<evidence type="ECO:0000256" key="1">
    <source>
        <dbReference type="ARBA" id="ARBA00004123"/>
    </source>
</evidence>
<dbReference type="InterPro" id="IPR015300">
    <property type="entry name" value="DNA-bd_pseudobarrel_sf"/>
</dbReference>
<dbReference type="InterPro" id="IPR044837">
    <property type="entry name" value="REM16-like"/>
</dbReference>
<dbReference type="Gene3D" id="2.40.330.10">
    <property type="entry name" value="DNA-binding pseudobarrel domain"/>
    <property type="match status" value="1"/>
</dbReference>
<evidence type="ECO:0000256" key="6">
    <source>
        <dbReference type="SAM" id="Coils"/>
    </source>
</evidence>
<evidence type="ECO:0000256" key="5">
    <source>
        <dbReference type="ARBA" id="ARBA00023242"/>
    </source>
</evidence>
<dbReference type="PANTHER" id="PTHR31391:SF4">
    <property type="entry name" value="B3 DOMAIN-CONTAINING PROTEIN OS03G0184500"/>
    <property type="match status" value="1"/>
</dbReference>
<gene>
    <name evidence="8" type="ORF">LTRI10_LOCUS30325</name>
</gene>
<keyword evidence="6" id="KW-0175">Coiled coil</keyword>